<dbReference type="Proteomes" id="UP000596661">
    <property type="component" value="Chromosome 8"/>
</dbReference>
<protein>
    <submittedName>
        <fullName evidence="2">Uncharacterized protein</fullName>
    </submittedName>
</protein>
<name>A0A803QC70_CANSA</name>
<evidence type="ECO:0000313" key="2">
    <source>
        <dbReference type="EnsemblPlants" id="cds.evm.model.08.731"/>
    </source>
</evidence>
<dbReference type="EnsemblPlants" id="evm.model.08.731">
    <property type="protein sequence ID" value="cds.evm.model.08.731"/>
    <property type="gene ID" value="evm.TU.08.731"/>
</dbReference>
<reference evidence="2" key="1">
    <citation type="submission" date="2018-11" db="EMBL/GenBank/DDBJ databases">
        <authorList>
            <person name="Grassa J C."/>
        </authorList>
    </citation>
    <scope>NUCLEOTIDE SEQUENCE [LARGE SCALE GENOMIC DNA]</scope>
</reference>
<proteinExistence type="predicted"/>
<keyword evidence="3" id="KW-1185">Reference proteome</keyword>
<dbReference type="EMBL" id="UZAU01000691">
    <property type="status" value="NOT_ANNOTATED_CDS"/>
    <property type="molecule type" value="Genomic_DNA"/>
</dbReference>
<feature type="compositionally biased region" description="Basic and acidic residues" evidence="1">
    <location>
        <begin position="1"/>
        <end position="23"/>
    </location>
</feature>
<feature type="compositionally biased region" description="Basic residues" evidence="1">
    <location>
        <begin position="30"/>
        <end position="39"/>
    </location>
</feature>
<evidence type="ECO:0000313" key="3">
    <source>
        <dbReference type="Proteomes" id="UP000596661"/>
    </source>
</evidence>
<feature type="compositionally biased region" description="Basic and acidic residues" evidence="1">
    <location>
        <begin position="121"/>
        <end position="138"/>
    </location>
</feature>
<organism evidence="2 3">
    <name type="scientific">Cannabis sativa</name>
    <name type="common">Hemp</name>
    <name type="synonym">Marijuana</name>
    <dbReference type="NCBI Taxonomy" id="3483"/>
    <lineage>
        <taxon>Eukaryota</taxon>
        <taxon>Viridiplantae</taxon>
        <taxon>Streptophyta</taxon>
        <taxon>Embryophyta</taxon>
        <taxon>Tracheophyta</taxon>
        <taxon>Spermatophyta</taxon>
        <taxon>Magnoliopsida</taxon>
        <taxon>eudicotyledons</taxon>
        <taxon>Gunneridae</taxon>
        <taxon>Pentapetalae</taxon>
        <taxon>rosids</taxon>
        <taxon>fabids</taxon>
        <taxon>Rosales</taxon>
        <taxon>Cannabaceae</taxon>
        <taxon>Cannabis</taxon>
    </lineage>
</organism>
<feature type="region of interest" description="Disordered" evidence="1">
    <location>
        <begin position="1"/>
        <end position="144"/>
    </location>
</feature>
<reference evidence="2" key="2">
    <citation type="submission" date="2021-03" db="UniProtKB">
        <authorList>
            <consortium name="EnsemblPlants"/>
        </authorList>
    </citation>
    <scope>IDENTIFICATION</scope>
</reference>
<evidence type="ECO:0000256" key="1">
    <source>
        <dbReference type="SAM" id="MobiDB-lite"/>
    </source>
</evidence>
<dbReference type="Gramene" id="evm.model.08.731">
    <property type="protein sequence ID" value="cds.evm.model.08.731"/>
    <property type="gene ID" value="evm.TU.08.731"/>
</dbReference>
<accession>A0A803QC70</accession>
<sequence>MADNNQNDRNRPEETTRRPRKEPMGSQRPHTTRTPRSRRNGGGGDRNSETRNEVTDNSARYVPRSEDAYDPTRYVPLLEKENRQLRQRIAESNQQNAKLEKEAAAARATQGANPQNQPDPAVRRPRGEPRDSRTRRQETNQGNP</sequence>
<dbReference type="AlphaFoldDB" id="A0A803QC70"/>